<dbReference type="Pfam" id="PF00629">
    <property type="entry name" value="MAM"/>
    <property type="match status" value="1"/>
</dbReference>
<dbReference type="NCBIfam" id="NF012200">
    <property type="entry name" value="choice_anch_D"/>
    <property type="match status" value="3"/>
</dbReference>
<dbReference type="InterPro" id="IPR053879">
    <property type="entry name" value="HYDIN_VesB_CFA65-like_Ig"/>
</dbReference>
<accession>A0ABP8CC92</accession>
<dbReference type="SMART" id="SM00137">
    <property type="entry name" value="MAM"/>
    <property type="match status" value="1"/>
</dbReference>
<dbReference type="InterPro" id="IPR000998">
    <property type="entry name" value="MAM_dom"/>
</dbReference>
<evidence type="ECO:0000256" key="6">
    <source>
        <dbReference type="ARBA" id="ARBA00023157"/>
    </source>
</evidence>
<reference evidence="12" key="1">
    <citation type="journal article" date="2019" name="Int. J. Syst. Evol. Microbiol.">
        <title>The Global Catalogue of Microorganisms (GCM) 10K type strain sequencing project: providing services to taxonomists for standard genome sequencing and annotation.</title>
        <authorList>
            <consortium name="The Broad Institute Genomics Platform"/>
            <consortium name="The Broad Institute Genome Sequencing Center for Infectious Disease"/>
            <person name="Wu L."/>
            <person name="Ma J."/>
        </authorList>
    </citation>
    <scope>NUCLEOTIDE SEQUENCE [LARGE SCALE GENOMIC DNA]</scope>
    <source>
        <strain evidence="12">JCM 17630</strain>
    </source>
</reference>
<dbReference type="PROSITE" id="PS50060">
    <property type="entry name" value="MAM_2"/>
    <property type="match status" value="1"/>
</dbReference>
<proteinExistence type="predicted"/>
<evidence type="ECO:0000256" key="7">
    <source>
        <dbReference type="ARBA" id="ARBA00023273"/>
    </source>
</evidence>
<dbReference type="Pfam" id="PF13385">
    <property type="entry name" value="Laminin_G_3"/>
    <property type="match status" value="1"/>
</dbReference>
<feature type="chain" id="PRO_5046021466" description="MAM domain-containing protein" evidence="9">
    <location>
        <begin position="25"/>
        <end position="2533"/>
    </location>
</feature>
<evidence type="ECO:0000256" key="4">
    <source>
        <dbReference type="ARBA" id="ARBA00022729"/>
    </source>
</evidence>
<keyword evidence="3" id="KW-0963">Cytoplasm</keyword>
<keyword evidence="7" id="KW-0966">Cell projection</keyword>
<evidence type="ECO:0000256" key="9">
    <source>
        <dbReference type="SAM" id="SignalP"/>
    </source>
</evidence>
<dbReference type="InterPro" id="IPR006558">
    <property type="entry name" value="LamG-like"/>
</dbReference>
<keyword evidence="6" id="KW-1015">Disulfide bond</keyword>
<dbReference type="Pfam" id="PF22544">
    <property type="entry name" value="HYDIN_VesB_CFA65-like_Ig"/>
    <property type="match status" value="3"/>
</dbReference>
<evidence type="ECO:0000256" key="1">
    <source>
        <dbReference type="ARBA" id="ARBA00004138"/>
    </source>
</evidence>
<evidence type="ECO:0000256" key="2">
    <source>
        <dbReference type="ARBA" id="ARBA00004496"/>
    </source>
</evidence>
<dbReference type="SMART" id="SM00560">
    <property type="entry name" value="LamGL"/>
    <property type="match status" value="1"/>
</dbReference>
<dbReference type="PANTHER" id="PTHR23282:SF142">
    <property type="entry name" value="MAM DOMAIN-CONTAINING PROTEIN"/>
    <property type="match status" value="1"/>
</dbReference>
<dbReference type="Proteomes" id="UP001501496">
    <property type="component" value="Unassembled WGS sequence"/>
</dbReference>
<evidence type="ECO:0000256" key="8">
    <source>
        <dbReference type="SAM" id="MobiDB-lite"/>
    </source>
</evidence>
<sequence length="2533" mass="272882">MKNFTALSWCILLICILSTLSIFSQTPDFNVQHIQDDIPRSGGTNTSFTAVSSINNAFALANNNRKTNAGFNGSSDNLDGDDLAGARRLTATGTLSYYRESASSNSNARFNSSIWEYIGPPSGDNEMIVRGRYTVNLNGAINNTVQVVTGVTNANRCIPFITGIMNNTTNDDADSGTAIAYLQNASTLRVLKGSNGNNVTVYITLVEFTGSNWTVLHGDSGNVSADAGTITLRNGSDASGTATSVSSWNNAAIFSQHIGDTNASGTNDAIADNWPVMDPGSNNQRVDWTFNSQHDSSGTNRHFAHVLVNTGLNVTRYQNTSNTANQTTLNITSAGLTSINEALIIGSSTSSGGGTAYGRGWRNYYLNSTTQAAHWSHRSGNTMNHQIQIVDLSGLTTSAIAPEINIVGNGNNITNGDTTPSLTNNTDFGDVDTTSGTNANTFTIQNTGTATLNLTGASPYVTITGTHASDFTLTANPSSNINTGGSSNFTITFNPSATGLRTATVSIANNDSDENPYTFSIEGNGTDPCGPIVNTFPYTENFESNSVGAWTQSTTDNFNWSVNSGGTFSNFTGPNSAAGGTYYIYIETSSPRVNGHVANLESPCFNLTGLSNPEFTFSYHMYGSTTGSLNLDVSTDGGTTYPTNIWTQSGQVQTSNGAAWSTTTVNLSAYIGQTIKLRLRGIRGTNYTGDISVDEISLIDGVTMPEINIVGNGNTIIDGDTTPDTLDDTDFGNVNVTFSTNANTFTIQNTGAAALNLTGSPLINITGAHAGDFSVTSTPSSTIASSGSTTFTITFNPSATGLRTASVSIESNDPDEDPYNFNIQGNGASTFQEIEVIGNATSITDGDTSPSAADDTDFGSMLVSSGSTSHTFTIENLGTLSDLDLTGSPLINITGTHASDFTVTLVPAATISAGNSTTFEITFNPSAGGIRTASVSIENNDSNENPFNFNIQGSGTTGPPQYTAVFETFDSNNGGWTGITSTNDSWVWTDSYPASAVNELAEGSFWRNDNYNTYLDNTNIIVESPVYDFTNLQNLKLSLDVEYNTENNQDGMRILYSVAGGPFTTLGASGSGTNWYEDTVNALGTDGWNDDSKPSAPVFSGPYNHFQNASLDLSDATFSNQSNVRFRIEFATNGSNTDVGVAFDNFRIEADPITSLNDALVAPANITPNLRLWLKANEGVAVTDGAPLTHWEDQAYDDALDKEDASAASALAPTYRDNASRNINFNPVADFDNTGTDYMNGKGGFFSQDYFIVVKSDDVVDTQTGTFSPGRQFPIGARSDDANYHEDPTGLSFGSATGRYVNEVIAHNMGAYSNSGTTPGVDSYGRAYTSSSASIDHVMIINVKANTARTQKEIYKNGKKVDNTTGTTGTSGTGTPLNYYEFNNLSFLLGTGRSGLAGRTSSQLNGMLGEVISYSSPNSALNQQKIQSYLGVKYGITLQAPGTALTDYRVNDVDYIDSQGTVIWDTSANSGYNYDIAGIGRDDASILNQKQSKSQNVASDGTDAYGPTLTSGFLSIGLSDIYDTNNDNISTNTTTFNNREYLTWGNNGADINLAATAISVDMSSGISPALSTPVSFIAMQRVWKVVENGGDIPSCKVRIPQNAIRNITPPGNYYMFISDNGVFDPTADYRILTPDGNGNLEAEYDFNATKYITFGYAPQVIVERSVYFDGTADYIDVDDNLDLNPTEFTLSAWIKRDLGTTNASILSKRNFTNTEGYDFKINLLGRLEFNINGGVPELISSVAIPEEEWHQVAVIYDNGNATLYIDGVADTSASSLPAPTPTTQKFLIAAADGFDPNTTSYFAGNIDEVRIWETALTVNQLRYIMNQEISNDVSLALEAGDVIPTTITKNEISPIPWSNLAGYYPMSVYTYTNTDDMSGNNNQGALRNLNTVDRQTAPLPYVSQANGSWDADATWENHTVQTLPNALSIVDGSPIDWNIIEVNHDVYLGANATDVRSREAWVQGLIINSGTLQVNGSTSANTGIGLTVTHYLKLDGVIDLEGESQLIQTDRSDFDSSSTGTLERDQQGTSNTYLYNYWCSPVAPNSNSDYTLPDVFSNVSFSSSGYNGTASPVSLADYWIWKYTNRTGNQYSEWQHVRSTGSLKIGEGFTMKGPGTPTANQNYVFQGQPNNGDFTLEVNAGNEYLIGNPYPSAMDADEFIKDNISNLEVDGRNTNGNIINGALYFWDHFANNTHSLGAYEGGYATYTLMGGARAISNDTRINASNAVGTKVPERYIPVGQGFFVSAIQDTNLTTNNPSFSNPIVGGDVVFKNTQRAFQKEIVTGTNTGSLFLKSNSKRKATTEAKDVDNRQKIRLMLDSPNGYHRELLVGVDSKASKGYDVGYEASLIENNNEDMYWLLNDAKLIIQAVNNINDEQILPLGIKTSKNGTSTIKIDELINISSDKNIYIHDKQLDVYHNLKESNYEVYLNQGTYSDRFEITFAQQKTLGTELTENTVFSVHYNNENKSIVVHNPNLKTIKSVELYNLVGQEIYNFKTKENNTNLEYKTTQLQAGTYIIKMNTENGEVSKKVLIK</sequence>
<dbReference type="InterPro" id="IPR013320">
    <property type="entry name" value="ConA-like_dom_sf"/>
</dbReference>
<evidence type="ECO:0000256" key="5">
    <source>
        <dbReference type="ARBA" id="ARBA00023069"/>
    </source>
</evidence>
<dbReference type="Gene3D" id="2.60.120.200">
    <property type="match status" value="2"/>
</dbReference>
<feature type="region of interest" description="Disordered" evidence="8">
    <location>
        <begin position="1265"/>
        <end position="1286"/>
    </location>
</feature>
<dbReference type="InterPro" id="IPR026444">
    <property type="entry name" value="Secre_tail"/>
</dbReference>
<keyword evidence="5" id="KW-0969">Cilium</keyword>
<evidence type="ECO:0000256" key="3">
    <source>
        <dbReference type="ARBA" id="ARBA00022490"/>
    </source>
</evidence>
<comment type="caution">
    <text evidence="11">The sequence shown here is derived from an EMBL/GenBank/DDBJ whole genome shotgun (WGS) entry which is preliminary data.</text>
</comment>
<organism evidence="11 12">
    <name type="scientific">Postechiella marina</name>
    <dbReference type="NCBI Taxonomy" id="943941"/>
    <lineage>
        <taxon>Bacteria</taxon>
        <taxon>Pseudomonadati</taxon>
        <taxon>Bacteroidota</taxon>
        <taxon>Flavobacteriia</taxon>
        <taxon>Flavobacteriales</taxon>
        <taxon>Flavobacteriaceae</taxon>
        <taxon>Postechiella</taxon>
    </lineage>
</organism>
<dbReference type="PANTHER" id="PTHR23282">
    <property type="entry name" value="APICAL ENDOSOMAL GLYCOPROTEIN PRECURSOR"/>
    <property type="match status" value="1"/>
</dbReference>
<keyword evidence="4 9" id="KW-0732">Signal</keyword>
<keyword evidence="12" id="KW-1185">Reference proteome</keyword>
<dbReference type="CDD" id="cd06263">
    <property type="entry name" value="MAM"/>
    <property type="match status" value="1"/>
</dbReference>
<dbReference type="RefSeq" id="WP_344788484.1">
    <property type="nucleotide sequence ID" value="NZ_BAABCA010000005.1"/>
</dbReference>
<feature type="signal peptide" evidence="9">
    <location>
        <begin position="1"/>
        <end position="24"/>
    </location>
</feature>
<evidence type="ECO:0000259" key="10">
    <source>
        <dbReference type="PROSITE" id="PS50060"/>
    </source>
</evidence>
<dbReference type="SUPFAM" id="SSF49899">
    <property type="entry name" value="Concanavalin A-like lectins/glucanases"/>
    <property type="match status" value="2"/>
</dbReference>
<evidence type="ECO:0000313" key="11">
    <source>
        <dbReference type="EMBL" id="GAA4237319.1"/>
    </source>
</evidence>
<dbReference type="NCBIfam" id="TIGR04183">
    <property type="entry name" value="Por_Secre_tail"/>
    <property type="match status" value="1"/>
</dbReference>
<evidence type="ECO:0000313" key="12">
    <source>
        <dbReference type="Proteomes" id="UP001501496"/>
    </source>
</evidence>
<dbReference type="InterPro" id="IPR013783">
    <property type="entry name" value="Ig-like_fold"/>
</dbReference>
<name>A0ABP8CC92_9FLAO</name>
<protein>
    <recommendedName>
        <fullName evidence="10">MAM domain-containing protein</fullName>
    </recommendedName>
</protein>
<dbReference type="InterPro" id="IPR051560">
    <property type="entry name" value="MAM_domain-containing"/>
</dbReference>
<gene>
    <name evidence="11" type="ORF">GCM10022291_23840</name>
</gene>
<dbReference type="Gene3D" id="2.60.40.10">
    <property type="entry name" value="Immunoglobulins"/>
    <property type="match status" value="3"/>
</dbReference>
<dbReference type="Pfam" id="PF26628">
    <property type="entry name" value="DUF8202"/>
    <property type="match status" value="1"/>
</dbReference>
<dbReference type="InterPro" id="IPR058515">
    <property type="entry name" value="DUF8202"/>
</dbReference>
<comment type="subcellular location">
    <subcellularLocation>
        <location evidence="1">Cell projection</location>
        <location evidence="1">Cilium</location>
    </subcellularLocation>
    <subcellularLocation>
        <location evidence="2">Cytoplasm</location>
    </subcellularLocation>
</comment>
<feature type="domain" description="MAM" evidence="10">
    <location>
        <begin position="538"/>
        <end position="706"/>
    </location>
</feature>
<dbReference type="Pfam" id="PF18962">
    <property type="entry name" value="Por_Secre_tail"/>
    <property type="match status" value="1"/>
</dbReference>
<dbReference type="EMBL" id="BAABCA010000005">
    <property type="protein sequence ID" value="GAA4237319.1"/>
    <property type="molecule type" value="Genomic_DNA"/>
</dbReference>